<proteinExistence type="inferred from homology"/>
<reference evidence="9 10" key="1">
    <citation type="submission" date="2019-03" db="EMBL/GenBank/DDBJ databases">
        <title>Genomic Encyclopedia of Type Strains, Phase IV (KMG-IV): sequencing the most valuable type-strain genomes for metagenomic binning, comparative biology and taxonomic classification.</title>
        <authorList>
            <person name="Goeker M."/>
        </authorList>
    </citation>
    <scope>NUCLEOTIDE SEQUENCE [LARGE SCALE GENOMIC DNA]</scope>
    <source>
        <strain evidence="9 10">DSM 28697</strain>
    </source>
</reference>
<dbReference type="AlphaFoldDB" id="A0A4R6TTU8"/>
<dbReference type="InterPro" id="IPR000515">
    <property type="entry name" value="MetI-like"/>
</dbReference>
<gene>
    <name evidence="9" type="ORF">EV213_11640</name>
</gene>
<dbReference type="SUPFAM" id="SSF161098">
    <property type="entry name" value="MetI-like"/>
    <property type="match status" value="1"/>
</dbReference>
<dbReference type="InterPro" id="IPR035906">
    <property type="entry name" value="MetI-like_sf"/>
</dbReference>
<evidence type="ECO:0000256" key="7">
    <source>
        <dbReference type="RuleBase" id="RU363032"/>
    </source>
</evidence>
<dbReference type="CDD" id="cd06261">
    <property type="entry name" value="TM_PBP2"/>
    <property type="match status" value="1"/>
</dbReference>
<evidence type="ECO:0000259" key="8">
    <source>
        <dbReference type="PROSITE" id="PS50928"/>
    </source>
</evidence>
<sequence>MRKSGNIEINRAFTRGVLLPTCFILMLLLCWEVGVWLTGIEHWILPPPSVVIQTFFLSWPLLLTHIGPTVTETLIGLGIAIVVAVLIATLTDLAFWLRQTLYPPLVISQTIPIIAVAPLFMIWFGYGLTPKIIVVALVCFFPMTISLADGYRQVDPAMIKLLRSMGATRWHIFKMVKLPAALPAFFSGLRIAGTYSVMGAVIGEWLGASKGLGVFMTRSSQSFQTDRVFAAILVIVLLSLLIYGLIEWISRLVMPWQSQRVQQKTSHRDKKTISKNKE</sequence>
<feature type="transmembrane region" description="Helical" evidence="7">
    <location>
        <begin position="74"/>
        <end position="97"/>
    </location>
</feature>
<dbReference type="GO" id="GO:0005886">
    <property type="term" value="C:plasma membrane"/>
    <property type="evidence" value="ECO:0007669"/>
    <property type="project" value="UniProtKB-SubCell"/>
</dbReference>
<dbReference type="GO" id="GO:0055085">
    <property type="term" value="P:transmembrane transport"/>
    <property type="evidence" value="ECO:0007669"/>
    <property type="project" value="InterPro"/>
</dbReference>
<organism evidence="9 10">
    <name type="scientific">Aureibacillus halotolerans</name>
    <dbReference type="NCBI Taxonomy" id="1508390"/>
    <lineage>
        <taxon>Bacteria</taxon>
        <taxon>Bacillati</taxon>
        <taxon>Bacillota</taxon>
        <taxon>Bacilli</taxon>
        <taxon>Bacillales</taxon>
        <taxon>Bacillaceae</taxon>
        <taxon>Aureibacillus</taxon>
    </lineage>
</organism>
<keyword evidence="10" id="KW-1185">Reference proteome</keyword>
<dbReference type="Gene3D" id="1.10.3720.10">
    <property type="entry name" value="MetI-like"/>
    <property type="match status" value="1"/>
</dbReference>
<keyword evidence="5 7" id="KW-1133">Transmembrane helix</keyword>
<dbReference type="EMBL" id="SNYJ01000016">
    <property type="protein sequence ID" value="TDQ36741.1"/>
    <property type="molecule type" value="Genomic_DNA"/>
</dbReference>
<dbReference type="OrthoDB" id="9804353at2"/>
<comment type="subcellular location">
    <subcellularLocation>
        <location evidence="1 7">Cell membrane</location>
        <topology evidence="1 7">Multi-pass membrane protein</topology>
    </subcellularLocation>
</comment>
<dbReference type="PANTHER" id="PTHR30151">
    <property type="entry name" value="ALKANE SULFONATE ABC TRANSPORTER-RELATED, MEMBRANE SUBUNIT"/>
    <property type="match status" value="1"/>
</dbReference>
<evidence type="ECO:0000256" key="6">
    <source>
        <dbReference type="ARBA" id="ARBA00023136"/>
    </source>
</evidence>
<feature type="transmembrane region" description="Helical" evidence="7">
    <location>
        <begin position="197"/>
        <end position="216"/>
    </location>
</feature>
<feature type="transmembrane region" description="Helical" evidence="7">
    <location>
        <begin position="43"/>
        <end position="62"/>
    </location>
</feature>
<evidence type="ECO:0000256" key="3">
    <source>
        <dbReference type="ARBA" id="ARBA00022475"/>
    </source>
</evidence>
<protein>
    <submittedName>
        <fullName evidence="9">ABC-type nitrate/sulfonate/bicarbonate transport system permease component</fullName>
    </submittedName>
</protein>
<accession>A0A4R6TTU8</accession>
<evidence type="ECO:0000256" key="2">
    <source>
        <dbReference type="ARBA" id="ARBA00022448"/>
    </source>
</evidence>
<dbReference type="PROSITE" id="PS50928">
    <property type="entry name" value="ABC_TM1"/>
    <property type="match status" value="1"/>
</dbReference>
<feature type="transmembrane region" description="Helical" evidence="7">
    <location>
        <begin position="132"/>
        <end position="151"/>
    </location>
</feature>
<feature type="transmembrane region" description="Helical" evidence="7">
    <location>
        <begin position="228"/>
        <end position="246"/>
    </location>
</feature>
<keyword evidence="3" id="KW-1003">Cell membrane</keyword>
<comment type="caution">
    <text evidence="9">The sequence shown here is derived from an EMBL/GenBank/DDBJ whole genome shotgun (WGS) entry which is preliminary data.</text>
</comment>
<keyword evidence="4 7" id="KW-0812">Transmembrane</keyword>
<feature type="transmembrane region" description="Helical" evidence="7">
    <location>
        <begin position="12"/>
        <end position="31"/>
    </location>
</feature>
<feature type="transmembrane region" description="Helical" evidence="7">
    <location>
        <begin position="104"/>
        <end position="126"/>
    </location>
</feature>
<evidence type="ECO:0000256" key="1">
    <source>
        <dbReference type="ARBA" id="ARBA00004651"/>
    </source>
</evidence>
<evidence type="ECO:0000313" key="9">
    <source>
        <dbReference type="EMBL" id="TDQ36741.1"/>
    </source>
</evidence>
<dbReference type="PANTHER" id="PTHR30151:SF20">
    <property type="entry name" value="ABC TRANSPORTER PERMEASE PROTEIN HI_0355-RELATED"/>
    <property type="match status" value="1"/>
</dbReference>
<comment type="similarity">
    <text evidence="7">Belongs to the binding-protein-dependent transport system permease family.</text>
</comment>
<keyword evidence="6 7" id="KW-0472">Membrane</keyword>
<name>A0A4R6TTU8_9BACI</name>
<feature type="domain" description="ABC transmembrane type-1" evidence="8">
    <location>
        <begin position="66"/>
        <end position="246"/>
    </location>
</feature>
<dbReference type="RefSeq" id="WP_133581575.1">
    <property type="nucleotide sequence ID" value="NZ_SNYJ01000016.1"/>
</dbReference>
<evidence type="ECO:0000256" key="4">
    <source>
        <dbReference type="ARBA" id="ARBA00022692"/>
    </source>
</evidence>
<dbReference type="Pfam" id="PF00528">
    <property type="entry name" value="BPD_transp_1"/>
    <property type="match status" value="1"/>
</dbReference>
<evidence type="ECO:0000256" key="5">
    <source>
        <dbReference type="ARBA" id="ARBA00022989"/>
    </source>
</evidence>
<dbReference type="Proteomes" id="UP000295632">
    <property type="component" value="Unassembled WGS sequence"/>
</dbReference>
<evidence type="ECO:0000313" key="10">
    <source>
        <dbReference type="Proteomes" id="UP000295632"/>
    </source>
</evidence>
<keyword evidence="2 7" id="KW-0813">Transport</keyword>